<reference evidence="2" key="1">
    <citation type="submission" date="2016-11" db="EMBL/GenBank/DDBJ databases">
        <authorList>
            <person name="Varghese N."/>
            <person name="Submissions S."/>
        </authorList>
    </citation>
    <scope>NUCLEOTIDE SEQUENCE [LARGE SCALE GENOMIC DNA]</scope>
    <source>
        <strain evidence="2">DSM 22212</strain>
    </source>
</reference>
<gene>
    <name evidence="1" type="ORF">SAMN04488087_1231</name>
</gene>
<evidence type="ECO:0000313" key="1">
    <source>
        <dbReference type="EMBL" id="SHK48310.1"/>
    </source>
</evidence>
<proteinExistence type="predicted"/>
<evidence type="ECO:0000313" key="2">
    <source>
        <dbReference type="Proteomes" id="UP000185812"/>
    </source>
</evidence>
<dbReference type="Proteomes" id="UP000185812">
    <property type="component" value="Unassembled WGS sequence"/>
</dbReference>
<dbReference type="RefSeq" id="WP_072715183.1">
    <property type="nucleotide sequence ID" value="NZ_FRAU01000003.1"/>
</dbReference>
<dbReference type="STRING" id="633813.SAMN04488087_1231"/>
<accession>A0A1M6SUJ8</accession>
<name>A0A1M6SUJ8_9BACT</name>
<keyword evidence="2" id="KW-1185">Reference proteome</keyword>
<sequence length="149" mass="16681">MPDRITEHLDEEGRRFVIRAPAEIGPDEILEAAHHQFILTHWEELAAASLSGYRQAGKGVLIVGEATPPRNKALRHSFMIHRLAYAAQDALQSVQEIPSLQWLLDQVERYDPHQTVLLLFTTEADTHAYAVEGDPPPPDALLFVQASNN</sequence>
<dbReference type="AlphaFoldDB" id="A0A1M6SUJ8"/>
<protein>
    <submittedName>
        <fullName evidence="1">Uncharacterized protein</fullName>
    </submittedName>
</protein>
<dbReference type="EMBL" id="FRAU01000003">
    <property type="protein sequence ID" value="SHK48310.1"/>
    <property type="molecule type" value="Genomic_DNA"/>
</dbReference>
<organism evidence="1 2">
    <name type="scientific">Rhodothermus profundi</name>
    <dbReference type="NCBI Taxonomy" id="633813"/>
    <lineage>
        <taxon>Bacteria</taxon>
        <taxon>Pseudomonadati</taxon>
        <taxon>Rhodothermota</taxon>
        <taxon>Rhodothermia</taxon>
        <taxon>Rhodothermales</taxon>
        <taxon>Rhodothermaceae</taxon>
        <taxon>Rhodothermus</taxon>
    </lineage>
</organism>
<dbReference type="OrthoDB" id="1495525at2"/>